<evidence type="ECO:0000256" key="3">
    <source>
        <dbReference type="SAM" id="SignalP"/>
    </source>
</evidence>
<name>A0A9X2PC02_9BACT</name>
<feature type="domain" description="HYR" evidence="4">
    <location>
        <begin position="336"/>
        <end position="415"/>
    </location>
</feature>
<feature type="domain" description="HYR" evidence="4">
    <location>
        <begin position="495"/>
        <end position="571"/>
    </location>
</feature>
<dbReference type="InterPro" id="IPR021655">
    <property type="entry name" value="Put_metal-bd"/>
</dbReference>
<dbReference type="Pfam" id="PF02368">
    <property type="entry name" value="Big_2"/>
    <property type="match status" value="1"/>
</dbReference>
<dbReference type="SMART" id="SM00635">
    <property type="entry name" value="BID_2"/>
    <property type="match status" value="1"/>
</dbReference>
<dbReference type="InterPro" id="IPR003343">
    <property type="entry name" value="Big_2"/>
</dbReference>
<dbReference type="SUPFAM" id="SSF49373">
    <property type="entry name" value="Invasin/intimin cell-adhesion fragments"/>
    <property type="match status" value="1"/>
</dbReference>
<organism evidence="5 6">
    <name type="scientific">Aquiflexum gelatinilyticum</name>
    <dbReference type="NCBI Taxonomy" id="2961943"/>
    <lineage>
        <taxon>Bacteria</taxon>
        <taxon>Pseudomonadati</taxon>
        <taxon>Bacteroidota</taxon>
        <taxon>Cytophagia</taxon>
        <taxon>Cytophagales</taxon>
        <taxon>Cyclobacteriaceae</taxon>
        <taxon>Aquiflexum</taxon>
    </lineage>
</organism>
<dbReference type="Pfam" id="PF02494">
    <property type="entry name" value="HYR"/>
    <property type="match status" value="4"/>
</dbReference>
<keyword evidence="1" id="KW-0677">Repeat</keyword>
<gene>
    <name evidence="5" type="ORF">NU887_12920</name>
</gene>
<dbReference type="PROSITE" id="PS50825">
    <property type="entry name" value="HYR"/>
    <property type="match status" value="3"/>
</dbReference>
<keyword evidence="3" id="KW-0732">Signal</keyword>
<feature type="domain" description="HYR" evidence="4">
    <location>
        <begin position="416"/>
        <end position="494"/>
    </location>
</feature>
<dbReference type="NCBIfam" id="TIGR04183">
    <property type="entry name" value="Por_Secre_tail"/>
    <property type="match status" value="1"/>
</dbReference>
<dbReference type="EMBL" id="JANSUY010000011">
    <property type="protein sequence ID" value="MCR9015940.1"/>
    <property type="molecule type" value="Genomic_DNA"/>
</dbReference>
<dbReference type="InterPro" id="IPR013783">
    <property type="entry name" value="Ig-like_fold"/>
</dbReference>
<evidence type="ECO:0000259" key="4">
    <source>
        <dbReference type="PROSITE" id="PS50825"/>
    </source>
</evidence>
<dbReference type="PANTHER" id="PTHR24273">
    <property type="entry name" value="FI04643P-RELATED"/>
    <property type="match status" value="1"/>
</dbReference>
<feature type="compositionally biased region" description="Acidic residues" evidence="2">
    <location>
        <begin position="1881"/>
        <end position="1893"/>
    </location>
</feature>
<dbReference type="Proteomes" id="UP001142175">
    <property type="component" value="Unassembled WGS sequence"/>
</dbReference>
<feature type="region of interest" description="Disordered" evidence="2">
    <location>
        <begin position="1876"/>
        <end position="1896"/>
    </location>
</feature>
<evidence type="ECO:0000313" key="5">
    <source>
        <dbReference type="EMBL" id="MCR9015940.1"/>
    </source>
</evidence>
<comment type="caution">
    <text evidence="5">The sequence shown here is derived from an EMBL/GenBank/DDBJ whole genome shotgun (WGS) entry which is preliminary data.</text>
</comment>
<dbReference type="InterPro" id="IPR008964">
    <property type="entry name" value="Invasin/intimin_cell_adhesion"/>
</dbReference>
<dbReference type="InterPro" id="IPR026444">
    <property type="entry name" value="Secre_tail"/>
</dbReference>
<evidence type="ECO:0000256" key="2">
    <source>
        <dbReference type="SAM" id="MobiDB-lite"/>
    </source>
</evidence>
<dbReference type="Gene3D" id="2.60.40.10">
    <property type="entry name" value="Immunoglobulins"/>
    <property type="match status" value="1"/>
</dbReference>
<sequence>MKTTLLFFLCLIGQSLSAKTITVTNGNDAGLGSLRNALEQTRDGDVIEFSGVEEVTLISSILNINENVTIKGNGTTLRANFSPLMKVATNATVRWERFNFEVPSNSFSQLVSPKKARVIFEVCRGQWENPNPSMTNTSKNSTEIVMEELRKGGGINYFVTPCPDPDNCGGGGGGGGGDNPSCSISVITRNITVQLSSGGNVTITPDQINNGSTGTCGPISFSLSRTFFTCDEIGPNIVTLSVIDANGSISNASATVTVVDNTAPSIASPQPVVVNTSNCTANVSLTTPPVLDACGISSITRNPSTNTFPVGVTSVVWTVTDVNGNTATTTQTVTVRDATPPAFTTTPQNITVNGAPNCATVSLTPPSASDNCGNTSITRSPEGNNFCIGTTSVVWTATDASGNTATITQNVTVRDVTPPTFTTTPQNLTVNGAPNCTAVTLSTPAATDNWSNVTITSNVASGSSFCIGTTAVVWTATDASGNTATFTQTITVRDVTPPMVTTPQPVNVNGAPCTAVVNLTLPAATDNTGIASITRIPAGDTFTVGTTDVLWTIADNSGNTTLVTQQVVVADVTPPTVVTRNITVQLDANGSLSITDDSVDNGSTDACGPVTLSVSKKTFDCGNIGTNTVTLTVTDNSGNSAQSTAIVTVQGASITYYLDNDGDGFGNPQNSTTLCSNTPPIGYVTNNTDCNDNNAAISPNTVWYKDADNDGYSDGTTQIQCAQPTNFRLASALTATNGDCDENNSNINPGASEACDGIDNNCNGQIDEGSTSTFYLDSDGDGFGNPSVSLQACLAPENYVTNNTDCDDSRADINPNTVWYEDRDGDGFPSNRTLTGCSRPQFFYGGVFSTTFTLGKLASELTGLTVDCDDTEASVSPGTLWYKDADNDGFSDGTSQQSCFQPSGYKSAGNVVPGGDCNDADAAINPNTRWYPDLDNDNYSNGNFIVQCARPENYKLLRELTSTVGDCNDNDESINPNTLWFKDQDGDGYTNGQTLRQCSRPENYKLQSELTNFATDCNDLDNEINPVTKWYKDADNDGYSEGTTVTQCLQPLGYRLESDLIGTSGDCNDSDATIMPGATEVCGNGKDDDCNLATSDVCALPDTDEDGVADEDDCAPNDATKYRNGTFFIDTDNDGYDNGQAVICYGEEIPNGYKATTLGTDCDDTNAAITVSRTWYQDADNDGYSEGTTVTQCLQPLGYRLESDLIATNGDCNDSDATINPGATEVCGNGKDDDCNLATSDVCALPDTDEDGVADEDDCAPNDATKYRNGTFFIDTDNDGYDNGQAVICYGEEIPNGYKATTLGTDCDDTNAAITVSRTWYQDADNDGYSEGTTVTQCLQPLGYRLESDLIATNGDCNDSDATINPGATEVCGNGKDDDCNLATSDVCALPDTDEDGVADEDDCAPNDATKYRNGTFFIDTDNDGYDNGQAVICYGEEIPNGYKATTLGTDCDDTNAAITVSRTWYQDTDNDGYSNGNTLTQCTRPQGYKLSSELTATTGDCNDDNSAINPGASEACDGIDNNCNLQTDEGFPDANNNGVADCVDPDNDMISFTLINAGTNTDILTLTDGLQVSQNQVQGLSLNIRANTNPSVVGSVFITLSGPVNRTITENVAPYALFGDKNGDYNGRSLPAGNYTLTATPYTQTNRRGTVGATTTIQFSIVPETVSVTGITTTPSTASIAVGSTLQVTATVLPSNAINKTVVWSTSDQEVATVSTSGLVSAISPGEAIITATTQDGNFFDITEVTVTNASPLSIGSFTLINAGTDTDILTLTDGLQISQSQIQGLSLNIRANTNPSVVGSVFLRISGPINRTITENVAPYALFGDKNGNYNGRNLPVGNYTLEATPYSQSNRRGTMGSTRTIKFSITSDAFRMDGTNAESDESDNPEENADVMEKEVQARDIPRITRMYPNPVAEIINLELSGQVEEHLEVSIYDLKGVRLFNQELKSEDGTLMLDISDLRLKPGMFVLMVNTNGYLQTFKFLKK</sequence>
<feature type="signal peptide" evidence="3">
    <location>
        <begin position="1"/>
        <end position="18"/>
    </location>
</feature>
<reference evidence="5" key="1">
    <citation type="submission" date="2022-08" db="EMBL/GenBank/DDBJ databases">
        <authorList>
            <person name="Zhang D."/>
        </authorList>
    </citation>
    <scope>NUCLEOTIDE SEQUENCE</scope>
    <source>
        <strain evidence="5">XJ19-11</strain>
    </source>
</reference>
<dbReference type="Gene3D" id="2.60.40.1080">
    <property type="match status" value="1"/>
</dbReference>
<feature type="chain" id="PRO_5040944717" evidence="3">
    <location>
        <begin position="19"/>
        <end position="1987"/>
    </location>
</feature>
<evidence type="ECO:0000313" key="6">
    <source>
        <dbReference type="Proteomes" id="UP001142175"/>
    </source>
</evidence>
<accession>A0A9X2PC02</accession>
<dbReference type="InterPro" id="IPR003410">
    <property type="entry name" value="HYR_dom"/>
</dbReference>
<proteinExistence type="predicted"/>
<dbReference type="RefSeq" id="WP_258423801.1">
    <property type="nucleotide sequence ID" value="NZ_JANSUY010000011.1"/>
</dbReference>
<dbReference type="Pfam" id="PF18962">
    <property type="entry name" value="Por_Secre_tail"/>
    <property type="match status" value="1"/>
</dbReference>
<dbReference type="PANTHER" id="PTHR24273:SF32">
    <property type="entry name" value="HYALIN"/>
    <property type="match status" value="1"/>
</dbReference>
<keyword evidence="6" id="KW-1185">Reference proteome</keyword>
<dbReference type="Pfam" id="PF11617">
    <property type="entry name" value="Cu-binding_MopE"/>
    <property type="match status" value="14"/>
</dbReference>
<evidence type="ECO:0000256" key="1">
    <source>
        <dbReference type="ARBA" id="ARBA00022737"/>
    </source>
</evidence>
<protein>
    <submittedName>
        <fullName evidence="5">MopE-related protein</fullName>
    </submittedName>
</protein>